<dbReference type="InterPro" id="IPR036097">
    <property type="entry name" value="HisK_dim/P_sf"/>
</dbReference>
<evidence type="ECO:0000256" key="13">
    <source>
        <dbReference type="ARBA" id="ARBA00023136"/>
    </source>
</evidence>
<reference evidence="18" key="1">
    <citation type="journal article" date="2019" name="Int. J. Syst. Evol. Microbiol.">
        <title>The Global Catalogue of Microorganisms (GCM) 10K type strain sequencing project: providing services to taxonomists for standard genome sequencing and annotation.</title>
        <authorList>
            <consortium name="The Broad Institute Genomics Platform"/>
            <consortium name="The Broad Institute Genome Sequencing Center for Infectious Disease"/>
            <person name="Wu L."/>
            <person name="Ma J."/>
        </authorList>
    </citation>
    <scope>NUCLEOTIDE SEQUENCE [LARGE SCALE GENOMIC DNA]</scope>
    <source>
        <strain evidence="18">CGMCC 1.12376</strain>
    </source>
</reference>
<dbReference type="Gene3D" id="1.10.287.130">
    <property type="match status" value="1"/>
</dbReference>
<dbReference type="SMART" id="SM00387">
    <property type="entry name" value="HATPase_c"/>
    <property type="match status" value="1"/>
</dbReference>
<keyword evidence="5" id="KW-0597">Phosphoprotein</keyword>
<evidence type="ECO:0000259" key="15">
    <source>
        <dbReference type="PROSITE" id="PS50109"/>
    </source>
</evidence>
<dbReference type="CDD" id="cd06225">
    <property type="entry name" value="HAMP"/>
    <property type="match status" value="1"/>
</dbReference>
<dbReference type="InterPro" id="IPR004358">
    <property type="entry name" value="Sig_transdc_His_kin-like_C"/>
</dbReference>
<evidence type="ECO:0000256" key="7">
    <source>
        <dbReference type="ARBA" id="ARBA00022692"/>
    </source>
</evidence>
<dbReference type="GO" id="GO:0016301">
    <property type="term" value="F:kinase activity"/>
    <property type="evidence" value="ECO:0007669"/>
    <property type="project" value="UniProtKB-KW"/>
</dbReference>
<keyword evidence="10" id="KW-0067">ATP-binding</keyword>
<comment type="subcellular location">
    <subcellularLocation>
        <location evidence="2">Cell membrane</location>
        <topology evidence="2">Multi-pass membrane protein</topology>
    </subcellularLocation>
</comment>
<dbReference type="EC" id="2.7.13.3" evidence="3"/>
<dbReference type="SUPFAM" id="SSF55874">
    <property type="entry name" value="ATPase domain of HSP90 chaperone/DNA topoisomerase II/histidine kinase"/>
    <property type="match status" value="1"/>
</dbReference>
<dbReference type="InterPro" id="IPR050398">
    <property type="entry name" value="HssS/ArlS-like"/>
</dbReference>
<evidence type="ECO:0000313" key="18">
    <source>
        <dbReference type="Proteomes" id="UP001597221"/>
    </source>
</evidence>
<keyword evidence="9 17" id="KW-0418">Kinase</keyword>
<evidence type="ECO:0000256" key="9">
    <source>
        <dbReference type="ARBA" id="ARBA00022777"/>
    </source>
</evidence>
<dbReference type="PRINTS" id="PR00344">
    <property type="entry name" value="BCTRLSENSOR"/>
</dbReference>
<evidence type="ECO:0000256" key="5">
    <source>
        <dbReference type="ARBA" id="ARBA00022553"/>
    </source>
</evidence>
<evidence type="ECO:0000256" key="12">
    <source>
        <dbReference type="ARBA" id="ARBA00023012"/>
    </source>
</evidence>
<organism evidence="17 18">
    <name type="scientific">Oceanobacillus luteolus</name>
    <dbReference type="NCBI Taxonomy" id="1274358"/>
    <lineage>
        <taxon>Bacteria</taxon>
        <taxon>Bacillati</taxon>
        <taxon>Bacillota</taxon>
        <taxon>Bacilli</taxon>
        <taxon>Bacillales</taxon>
        <taxon>Bacillaceae</taxon>
        <taxon>Oceanobacillus</taxon>
    </lineage>
</organism>
<dbReference type="EMBL" id="JBHUDE010000150">
    <property type="protein sequence ID" value="MFD1609177.1"/>
    <property type="molecule type" value="Genomic_DNA"/>
</dbReference>
<sequence>MKIKYWLMISYLLVMLLPVAAAYLLYVSLSDYDDKQDITDFLQFQDVANNLEDVLNDVSLYTIQSEENYEPLKRYTNENLKIDLYRYDGIHLYSSMTPSSATQLYKPNKDVLFQNLNEYQKNPRTYSLKRLVFDEQEQLAGLYEITMSRQAWIDASNKSTTMMVVLLSTFFLALYVIVIIAINKKLNRPLNQLQHHMTAFAAGKELDQRLQPSRDEIGVLIEHFEQMKAQILETREKLAKQQREKEYMVASLSHDLKTPLTVIRTYTEALESHHLTQEEREEYQQILYEKLEHMKEMINDLSVFTALQSAENTLRRVPVNGNEFFDMLFSGYEEACAKKNIHLNVETSVRNGYVLDPKQMIRVVDNLMDNSIRYTPEGKYVWLAGISAKKPLPNWVFPEFIQGLDDWRNDGTVIIIQNEGQGMHPSQINKVFQPFYQNEASRGKGATSGLGLSIAKMIMEKHEGKIKIWSIESKGTLIACWLKERGLS</sequence>
<dbReference type="Proteomes" id="UP001597221">
    <property type="component" value="Unassembled WGS sequence"/>
</dbReference>
<dbReference type="InterPro" id="IPR036890">
    <property type="entry name" value="HATPase_C_sf"/>
</dbReference>
<dbReference type="Gene3D" id="6.10.340.10">
    <property type="match status" value="1"/>
</dbReference>
<feature type="transmembrane region" description="Helical" evidence="14">
    <location>
        <begin position="6"/>
        <end position="26"/>
    </location>
</feature>
<dbReference type="CDD" id="cd00082">
    <property type="entry name" value="HisKA"/>
    <property type="match status" value="1"/>
</dbReference>
<evidence type="ECO:0000313" key="17">
    <source>
        <dbReference type="EMBL" id="MFD1609177.1"/>
    </source>
</evidence>
<evidence type="ECO:0000256" key="3">
    <source>
        <dbReference type="ARBA" id="ARBA00012438"/>
    </source>
</evidence>
<comment type="catalytic activity">
    <reaction evidence="1">
        <text>ATP + protein L-histidine = ADP + protein N-phospho-L-histidine.</text>
        <dbReference type="EC" id="2.7.13.3"/>
    </reaction>
</comment>
<dbReference type="Pfam" id="PF00672">
    <property type="entry name" value="HAMP"/>
    <property type="match status" value="1"/>
</dbReference>
<dbReference type="SMART" id="SM00304">
    <property type="entry name" value="HAMP"/>
    <property type="match status" value="1"/>
</dbReference>
<evidence type="ECO:0000256" key="2">
    <source>
        <dbReference type="ARBA" id="ARBA00004651"/>
    </source>
</evidence>
<accession>A0ABW4HVH6</accession>
<proteinExistence type="predicted"/>
<name>A0ABW4HVH6_9BACI</name>
<feature type="domain" description="Histidine kinase" evidence="15">
    <location>
        <begin position="251"/>
        <end position="486"/>
    </location>
</feature>
<dbReference type="Pfam" id="PF02518">
    <property type="entry name" value="HATPase_c"/>
    <property type="match status" value="1"/>
</dbReference>
<dbReference type="PANTHER" id="PTHR45528">
    <property type="entry name" value="SENSOR HISTIDINE KINASE CPXA"/>
    <property type="match status" value="1"/>
</dbReference>
<evidence type="ECO:0000256" key="1">
    <source>
        <dbReference type="ARBA" id="ARBA00000085"/>
    </source>
</evidence>
<dbReference type="PANTHER" id="PTHR45528:SF1">
    <property type="entry name" value="SENSOR HISTIDINE KINASE CPXA"/>
    <property type="match status" value="1"/>
</dbReference>
<dbReference type="InterPro" id="IPR003660">
    <property type="entry name" value="HAMP_dom"/>
</dbReference>
<evidence type="ECO:0000256" key="6">
    <source>
        <dbReference type="ARBA" id="ARBA00022679"/>
    </source>
</evidence>
<dbReference type="RefSeq" id="WP_251514350.1">
    <property type="nucleotide sequence ID" value="NZ_JAMBON010000016.1"/>
</dbReference>
<dbReference type="PROSITE" id="PS50885">
    <property type="entry name" value="HAMP"/>
    <property type="match status" value="1"/>
</dbReference>
<protein>
    <recommendedName>
        <fullName evidence="3">histidine kinase</fullName>
        <ecNumber evidence="3">2.7.13.3</ecNumber>
    </recommendedName>
</protein>
<dbReference type="InterPro" id="IPR003594">
    <property type="entry name" value="HATPase_dom"/>
</dbReference>
<dbReference type="Pfam" id="PF00512">
    <property type="entry name" value="HisKA"/>
    <property type="match status" value="1"/>
</dbReference>
<keyword evidence="12" id="KW-0902">Two-component regulatory system</keyword>
<keyword evidence="7 14" id="KW-0812">Transmembrane</keyword>
<keyword evidence="11 14" id="KW-1133">Transmembrane helix</keyword>
<evidence type="ECO:0000256" key="14">
    <source>
        <dbReference type="SAM" id="Phobius"/>
    </source>
</evidence>
<feature type="transmembrane region" description="Helical" evidence="14">
    <location>
        <begin position="162"/>
        <end position="182"/>
    </location>
</feature>
<evidence type="ECO:0000256" key="10">
    <source>
        <dbReference type="ARBA" id="ARBA00022840"/>
    </source>
</evidence>
<evidence type="ECO:0000256" key="4">
    <source>
        <dbReference type="ARBA" id="ARBA00022475"/>
    </source>
</evidence>
<dbReference type="InterPro" id="IPR003661">
    <property type="entry name" value="HisK_dim/P_dom"/>
</dbReference>
<evidence type="ECO:0000259" key="16">
    <source>
        <dbReference type="PROSITE" id="PS50885"/>
    </source>
</evidence>
<keyword evidence="18" id="KW-1185">Reference proteome</keyword>
<gene>
    <name evidence="17" type="ORF">ACFSBH_16290</name>
</gene>
<dbReference type="PROSITE" id="PS50109">
    <property type="entry name" value="HIS_KIN"/>
    <property type="match status" value="1"/>
</dbReference>
<dbReference type="Gene3D" id="3.30.565.10">
    <property type="entry name" value="Histidine kinase-like ATPase, C-terminal domain"/>
    <property type="match status" value="1"/>
</dbReference>
<keyword evidence="4" id="KW-1003">Cell membrane</keyword>
<keyword evidence="13 14" id="KW-0472">Membrane</keyword>
<dbReference type="SMART" id="SM00388">
    <property type="entry name" value="HisKA"/>
    <property type="match status" value="1"/>
</dbReference>
<keyword evidence="6" id="KW-0808">Transferase</keyword>
<dbReference type="SUPFAM" id="SSF47384">
    <property type="entry name" value="Homodimeric domain of signal transducing histidine kinase"/>
    <property type="match status" value="1"/>
</dbReference>
<evidence type="ECO:0000256" key="11">
    <source>
        <dbReference type="ARBA" id="ARBA00022989"/>
    </source>
</evidence>
<dbReference type="InterPro" id="IPR005467">
    <property type="entry name" value="His_kinase_dom"/>
</dbReference>
<dbReference type="SUPFAM" id="SSF158472">
    <property type="entry name" value="HAMP domain-like"/>
    <property type="match status" value="1"/>
</dbReference>
<keyword evidence="8" id="KW-0547">Nucleotide-binding</keyword>
<feature type="domain" description="HAMP" evidence="16">
    <location>
        <begin position="184"/>
        <end position="236"/>
    </location>
</feature>
<comment type="caution">
    <text evidence="17">The sequence shown here is derived from an EMBL/GenBank/DDBJ whole genome shotgun (WGS) entry which is preliminary data.</text>
</comment>
<evidence type="ECO:0000256" key="8">
    <source>
        <dbReference type="ARBA" id="ARBA00022741"/>
    </source>
</evidence>